<gene>
    <name evidence="3" type="ORF">ACFPZI_30305</name>
</gene>
<dbReference type="RefSeq" id="WP_381369735.1">
    <property type="nucleotide sequence ID" value="NZ_JBHSOA010000079.1"/>
</dbReference>
<sequence>METLSRCVWRCFRFPLGFREAGEPMLERGVLVSDETIRRWCLKSGQSCAHALRRRPPRPGDPWHLGEVFITVTVEQKHLGRAAGRAGTVLDILVQHRRTKAAARRFFRRLLNGIGAVPRVIVTDRGLQPARSTGSRVVSTNAHGHGDRFLADRLSGSPRPA</sequence>
<protein>
    <submittedName>
        <fullName evidence="3">DDE-type integrase/transposase/recombinase</fullName>
    </submittedName>
</protein>
<evidence type="ECO:0000313" key="3">
    <source>
        <dbReference type="EMBL" id="MFC5855914.1"/>
    </source>
</evidence>
<dbReference type="PANTHER" id="PTHR35528:SF3">
    <property type="entry name" value="BLL1675 PROTEIN"/>
    <property type="match status" value="1"/>
</dbReference>
<evidence type="ECO:0000256" key="1">
    <source>
        <dbReference type="SAM" id="MobiDB-lite"/>
    </source>
</evidence>
<feature type="compositionally biased region" description="Polar residues" evidence="1">
    <location>
        <begin position="130"/>
        <end position="142"/>
    </location>
</feature>
<dbReference type="EMBL" id="JBHSOA010000079">
    <property type="protein sequence ID" value="MFC5855914.1"/>
    <property type="molecule type" value="Genomic_DNA"/>
</dbReference>
<comment type="caution">
    <text evidence="3">The sequence shown here is derived from an EMBL/GenBank/DDBJ whole genome shotgun (WGS) entry which is preliminary data.</text>
</comment>
<feature type="domain" description="DDE" evidence="2">
    <location>
        <begin position="62"/>
        <end position="125"/>
    </location>
</feature>
<dbReference type="PANTHER" id="PTHR35528">
    <property type="entry name" value="BLL1675 PROTEIN"/>
    <property type="match status" value="1"/>
</dbReference>
<dbReference type="Proteomes" id="UP001596180">
    <property type="component" value="Unassembled WGS sequence"/>
</dbReference>
<dbReference type="InterPro" id="IPR032874">
    <property type="entry name" value="DDE_dom"/>
</dbReference>
<name>A0ABW1E8W6_9ACTN</name>
<reference evidence="4" key="1">
    <citation type="journal article" date="2019" name="Int. J. Syst. Evol. Microbiol.">
        <title>The Global Catalogue of Microorganisms (GCM) 10K type strain sequencing project: providing services to taxonomists for standard genome sequencing and annotation.</title>
        <authorList>
            <consortium name="The Broad Institute Genomics Platform"/>
            <consortium name="The Broad Institute Genome Sequencing Center for Infectious Disease"/>
            <person name="Wu L."/>
            <person name="Ma J."/>
        </authorList>
    </citation>
    <scope>NUCLEOTIDE SEQUENCE [LARGE SCALE GENOMIC DNA]</scope>
    <source>
        <strain evidence="4">JCM 10411</strain>
    </source>
</reference>
<dbReference type="Pfam" id="PF13610">
    <property type="entry name" value="DDE_Tnp_IS240"/>
    <property type="match status" value="1"/>
</dbReference>
<feature type="region of interest" description="Disordered" evidence="1">
    <location>
        <begin position="128"/>
        <end position="161"/>
    </location>
</feature>
<proteinExistence type="predicted"/>
<keyword evidence="4" id="KW-1185">Reference proteome</keyword>
<organism evidence="3 4">
    <name type="scientific">Streptomyces chlorus</name>
    <dbReference type="NCBI Taxonomy" id="887452"/>
    <lineage>
        <taxon>Bacteria</taxon>
        <taxon>Bacillati</taxon>
        <taxon>Actinomycetota</taxon>
        <taxon>Actinomycetes</taxon>
        <taxon>Kitasatosporales</taxon>
        <taxon>Streptomycetaceae</taxon>
        <taxon>Streptomyces</taxon>
    </lineage>
</organism>
<evidence type="ECO:0000313" key="4">
    <source>
        <dbReference type="Proteomes" id="UP001596180"/>
    </source>
</evidence>
<dbReference type="InterPro" id="IPR052183">
    <property type="entry name" value="IS_Transposase"/>
</dbReference>
<accession>A0ABW1E8W6</accession>
<evidence type="ECO:0000259" key="2">
    <source>
        <dbReference type="Pfam" id="PF13610"/>
    </source>
</evidence>